<accession>A0A182K732</accession>
<feature type="domain" description="DUF1989" evidence="8">
    <location>
        <begin position="44"/>
        <end position="209"/>
    </location>
</feature>
<dbReference type="PANTHER" id="PTHR31527">
    <property type="entry name" value="RE64534P"/>
    <property type="match status" value="1"/>
</dbReference>
<keyword evidence="5 7" id="KW-1133">Transmembrane helix</keyword>
<evidence type="ECO:0000313" key="10">
    <source>
        <dbReference type="Proteomes" id="UP000075881"/>
    </source>
</evidence>
<evidence type="ECO:0000256" key="7">
    <source>
        <dbReference type="SAM" id="Phobius"/>
    </source>
</evidence>
<dbReference type="InterPro" id="IPR018959">
    <property type="entry name" value="DUF1989"/>
</dbReference>
<sequence>MKRIFDYHPPTICYDKPTKATVSKQEYESRRLGALAGTQMLELIVPKKSARTWTMQAGDLCRVSLPEGSQVGDLNFWNRENPHKERFYSGKTRQIHSTHLKTYDRLWSCFPYLRPMVTFVKDSLEDYGIDRDGGSLHDVLITGEDRFGSCHSYLTEAVKEHGLGEEDVHDTWNIFMCTGFTRDTQQYFCKPSPARKGDHIEFLAEMNLLVALSACPQGDVSIQVGQKVPDDKCFPMKVEELYRTTRCAITMASRGGPMVLGTDGTDFEHRQRVAAHYQISALNKSRLKYCIFFHYLLFFVMLVKLSADILDRLDIFILEIEELQIPPPLWWEYFWCLSVFLSFIGLAAVRGNRVNDMKKYMVGISTIAFVPLLYCIFYYLNDVLEYLSLEEGTDLDDTDIFVWQGYPYGLLWYGFVLMAFQVHFFSLFFAWNLIKAWRARGALKKGQ</sequence>
<proteinExistence type="inferred from homology"/>
<feature type="transmembrane region" description="Helical" evidence="7">
    <location>
        <begin position="330"/>
        <end position="349"/>
    </location>
</feature>
<evidence type="ECO:0000256" key="2">
    <source>
        <dbReference type="ARBA" id="ARBA00008462"/>
    </source>
</evidence>
<feature type="transmembrane region" description="Helical" evidence="7">
    <location>
        <begin position="361"/>
        <end position="380"/>
    </location>
</feature>
<organism evidence="9 10">
    <name type="scientific">Anopheles christyi</name>
    <dbReference type="NCBI Taxonomy" id="43041"/>
    <lineage>
        <taxon>Eukaryota</taxon>
        <taxon>Metazoa</taxon>
        <taxon>Ecdysozoa</taxon>
        <taxon>Arthropoda</taxon>
        <taxon>Hexapoda</taxon>
        <taxon>Insecta</taxon>
        <taxon>Pterygota</taxon>
        <taxon>Neoptera</taxon>
        <taxon>Endopterygota</taxon>
        <taxon>Diptera</taxon>
        <taxon>Nematocera</taxon>
        <taxon>Culicoidea</taxon>
        <taxon>Culicidae</taxon>
        <taxon>Anophelinae</taxon>
        <taxon>Anopheles</taxon>
    </lineage>
</organism>
<comment type="subcellular location">
    <subcellularLocation>
        <location evidence="1">Endoplasmic reticulum membrane</location>
        <topology evidence="1">Multi-pass membrane protein</topology>
    </subcellularLocation>
</comment>
<comment type="similarity">
    <text evidence="2">Belongs to the jagunal family.</text>
</comment>
<dbReference type="InterPro" id="IPR009787">
    <property type="entry name" value="Jagunal"/>
</dbReference>
<feature type="transmembrane region" description="Helical" evidence="7">
    <location>
        <begin position="289"/>
        <end position="310"/>
    </location>
</feature>
<evidence type="ECO:0000313" key="9">
    <source>
        <dbReference type="EnsemblMetazoa" id="ACHR006567-PA"/>
    </source>
</evidence>
<keyword evidence="10" id="KW-1185">Reference proteome</keyword>
<dbReference type="STRING" id="43041.A0A182K732"/>
<keyword evidence="3 7" id="KW-0812">Transmembrane</keyword>
<dbReference type="AlphaFoldDB" id="A0A182K732"/>
<evidence type="ECO:0000256" key="3">
    <source>
        <dbReference type="ARBA" id="ARBA00022692"/>
    </source>
</evidence>
<reference evidence="10" key="1">
    <citation type="submission" date="2013-03" db="EMBL/GenBank/DDBJ databases">
        <title>The Genome Sequence of Anopheles christyi ACHKN1017.</title>
        <authorList>
            <consortium name="The Broad Institute Genomics Platform"/>
            <person name="Neafsey D.E."/>
            <person name="Besansky N."/>
            <person name="Walker B."/>
            <person name="Young S.K."/>
            <person name="Zeng Q."/>
            <person name="Gargeya S."/>
            <person name="Fitzgerald M."/>
            <person name="Haas B."/>
            <person name="Abouelleil A."/>
            <person name="Allen A.W."/>
            <person name="Alvarado L."/>
            <person name="Arachchi H.M."/>
            <person name="Berlin A.M."/>
            <person name="Chapman S.B."/>
            <person name="Gainer-Dewar J."/>
            <person name="Goldberg J."/>
            <person name="Griggs A."/>
            <person name="Gujja S."/>
            <person name="Hansen M."/>
            <person name="Howarth C."/>
            <person name="Imamovic A."/>
            <person name="Ireland A."/>
            <person name="Larimer J."/>
            <person name="McCowan C."/>
            <person name="Murphy C."/>
            <person name="Pearson M."/>
            <person name="Poon T.W."/>
            <person name="Priest M."/>
            <person name="Roberts A."/>
            <person name="Saif S."/>
            <person name="Shea T."/>
            <person name="Sisk P."/>
            <person name="Sykes S."/>
            <person name="Wortman J."/>
            <person name="Nusbaum C."/>
            <person name="Birren B."/>
        </authorList>
    </citation>
    <scope>NUCLEOTIDE SEQUENCE [LARGE SCALE GENOMIC DNA]</scope>
    <source>
        <strain evidence="10">ACHKN1017</strain>
    </source>
</reference>
<dbReference type="PANTHER" id="PTHR31527:SF0">
    <property type="entry name" value="RE64534P"/>
    <property type="match status" value="1"/>
</dbReference>
<keyword evidence="6 7" id="KW-0472">Membrane</keyword>
<dbReference type="GO" id="GO:0007029">
    <property type="term" value="P:endoplasmic reticulum organization"/>
    <property type="evidence" value="ECO:0007669"/>
    <property type="project" value="InterPro"/>
</dbReference>
<dbReference type="VEuPathDB" id="VectorBase:ACHR006567"/>
<protein>
    <recommendedName>
        <fullName evidence="8">DUF1989 domain-containing protein</fullName>
    </recommendedName>
</protein>
<name>A0A182K732_9DIPT</name>
<dbReference type="GO" id="GO:0005789">
    <property type="term" value="C:endoplasmic reticulum membrane"/>
    <property type="evidence" value="ECO:0007669"/>
    <property type="project" value="UniProtKB-SubCell"/>
</dbReference>
<feature type="transmembrane region" description="Helical" evidence="7">
    <location>
        <begin position="410"/>
        <end position="434"/>
    </location>
</feature>
<evidence type="ECO:0000256" key="6">
    <source>
        <dbReference type="ARBA" id="ARBA00023136"/>
    </source>
</evidence>
<reference evidence="9" key="2">
    <citation type="submission" date="2020-05" db="UniProtKB">
        <authorList>
            <consortium name="EnsemblMetazoa"/>
        </authorList>
    </citation>
    <scope>IDENTIFICATION</scope>
    <source>
        <strain evidence="9">ACHKN1017</strain>
    </source>
</reference>
<dbReference type="EnsemblMetazoa" id="ACHR006567-RA">
    <property type="protein sequence ID" value="ACHR006567-PA"/>
    <property type="gene ID" value="ACHR006567"/>
</dbReference>
<evidence type="ECO:0000256" key="4">
    <source>
        <dbReference type="ARBA" id="ARBA00022824"/>
    </source>
</evidence>
<evidence type="ECO:0000259" key="8">
    <source>
        <dbReference type="Pfam" id="PF09347"/>
    </source>
</evidence>
<dbReference type="Proteomes" id="UP000075881">
    <property type="component" value="Unassembled WGS sequence"/>
</dbReference>
<dbReference type="Pfam" id="PF09347">
    <property type="entry name" value="DUF1989"/>
    <property type="match status" value="1"/>
</dbReference>
<keyword evidence="4" id="KW-0256">Endoplasmic reticulum</keyword>
<dbReference type="Pfam" id="PF07086">
    <property type="entry name" value="Jagunal"/>
    <property type="match status" value="1"/>
</dbReference>
<evidence type="ECO:0000256" key="5">
    <source>
        <dbReference type="ARBA" id="ARBA00022989"/>
    </source>
</evidence>
<evidence type="ECO:0000256" key="1">
    <source>
        <dbReference type="ARBA" id="ARBA00004477"/>
    </source>
</evidence>